<dbReference type="AlphaFoldDB" id="A0A3N4KNM1"/>
<dbReference type="GO" id="GO:0030695">
    <property type="term" value="F:GTPase regulator activity"/>
    <property type="evidence" value="ECO:0007669"/>
    <property type="project" value="UniProtKB-ARBA"/>
</dbReference>
<dbReference type="Proteomes" id="UP000277580">
    <property type="component" value="Unassembled WGS sequence"/>
</dbReference>
<dbReference type="STRING" id="1392247.A0A3N4KNM1"/>
<feature type="compositionally biased region" description="Basic and acidic residues" evidence="4">
    <location>
        <begin position="439"/>
        <end position="448"/>
    </location>
</feature>
<evidence type="ECO:0000256" key="3">
    <source>
        <dbReference type="PROSITE-ProRule" id="PRU00125"/>
    </source>
</evidence>
<feature type="compositionally biased region" description="Low complexity" evidence="4">
    <location>
        <begin position="509"/>
        <end position="539"/>
    </location>
</feature>
<proteinExistence type="predicted"/>
<dbReference type="InterPro" id="IPR001781">
    <property type="entry name" value="Znf_LIM"/>
</dbReference>
<feature type="compositionally biased region" description="Basic and acidic residues" evidence="4">
    <location>
        <begin position="265"/>
        <end position="298"/>
    </location>
</feature>
<keyword evidence="3" id="KW-0440">LIM domain</keyword>
<feature type="compositionally biased region" description="Polar residues" evidence="4">
    <location>
        <begin position="100"/>
        <end position="119"/>
    </location>
</feature>
<evidence type="ECO:0000256" key="2">
    <source>
        <dbReference type="ARBA" id="ARBA00022833"/>
    </source>
</evidence>
<feature type="region of interest" description="Disordered" evidence="4">
    <location>
        <begin position="257"/>
        <end position="677"/>
    </location>
</feature>
<feature type="domain" description="LIM zinc-binding" evidence="5">
    <location>
        <begin position="701"/>
        <end position="764"/>
    </location>
</feature>
<organism evidence="6 7">
    <name type="scientific">Morchella conica CCBAS932</name>
    <dbReference type="NCBI Taxonomy" id="1392247"/>
    <lineage>
        <taxon>Eukaryota</taxon>
        <taxon>Fungi</taxon>
        <taxon>Dikarya</taxon>
        <taxon>Ascomycota</taxon>
        <taxon>Pezizomycotina</taxon>
        <taxon>Pezizomycetes</taxon>
        <taxon>Pezizales</taxon>
        <taxon>Morchellaceae</taxon>
        <taxon>Morchella</taxon>
    </lineage>
</organism>
<keyword evidence="1 3" id="KW-0479">Metal-binding</keyword>
<evidence type="ECO:0000259" key="5">
    <source>
        <dbReference type="PROSITE" id="PS50023"/>
    </source>
</evidence>
<dbReference type="OrthoDB" id="1112565at2759"/>
<dbReference type="Gene3D" id="2.10.110.10">
    <property type="entry name" value="Cysteine Rich Protein"/>
    <property type="match status" value="2"/>
</dbReference>
<dbReference type="InParanoid" id="A0A3N4KNM1"/>
<evidence type="ECO:0000313" key="7">
    <source>
        <dbReference type="Proteomes" id="UP000277580"/>
    </source>
</evidence>
<evidence type="ECO:0000313" key="6">
    <source>
        <dbReference type="EMBL" id="RPB12214.1"/>
    </source>
</evidence>
<reference evidence="6 7" key="1">
    <citation type="journal article" date="2018" name="Nat. Ecol. Evol.">
        <title>Pezizomycetes genomes reveal the molecular basis of ectomycorrhizal truffle lifestyle.</title>
        <authorList>
            <person name="Murat C."/>
            <person name="Payen T."/>
            <person name="Noel B."/>
            <person name="Kuo A."/>
            <person name="Morin E."/>
            <person name="Chen J."/>
            <person name="Kohler A."/>
            <person name="Krizsan K."/>
            <person name="Balestrini R."/>
            <person name="Da Silva C."/>
            <person name="Montanini B."/>
            <person name="Hainaut M."/>
            <person name="Levati E."/>
            <person name="Barry K.W."/>
            <person name="Belfiori B."/>
            <person name="Cichocki N."/>
            <person name="Clum A."/>
            <person name="Dockter R.B."/>
            <person name="Fauchery L."/>
            <person name="Guy J."/>
            <person name="Iotti M."/>
            <person name="Le Tacon F."/>
            <person name="Lindquist E.A."/>
            <person name="Lipzen A."/>
            <person name="Malagnac F."/>
            <person name="Mello A."/>
            <person name="Molinier V."/>
            <person name="Miyauchi S."/>
            <person name="Poulain J."/>
            <person name="Riccioni C."/>
            <person name="Rubini A."/>
            <person name="Sitrit Y."/>
            <person name="Splivallo R."/>
            <person name="Traeger S."/>
            <person name="Wang M."/>
            <person name="Zifcakova L."/>
            <person name="Wipf D."/>
            <person name="Zambonelli A."/>
            <person name="Paolocci F."/>
            <person name="Nowrousian M."/>
            <person name="Ottonello S."/>
            <person name="Baldrian P."/>
            <person name="Spatafora J.W."/>
            <person name="Henrissat B."/>
            <person name="Nagy L.G."/>
            <person name="Aury J.M."/>
            <person name="Wincker P."/>
            <person name="Grigoriev I.V."/>
            <person name="Bonfante P."/>
            <person name="Martin F.M."/>
        </authorList>
    </citation>
    <scope>NUCLEOTIDE SEQUENCE [LARGE SCALE GENOMIC DNA]</scope>
    <source>
        <strain evidence="6 7">CCBAS932</strain>
    </source>
</reference>
<accession>A0A3N4KNM1</accession>
<dbReference type="PANTHER" id="PTHR24216:SF65">
    <property type="entry name" value="PAXILLIN-LIKE PROTEIN 1"/>
    <property type="match status" value="1"/>
</dbReference>
<gene>
    <name evidence="6" type="ORF">P167DRAFT_545730</name>
</gene>
<feature type="domain" description="LIM zinc-binding" evidence="5">
    <location>
        <begin position="765"/>
        <end position="824"/>
    </location>
</feature>
<dbReference type="GO" id="GO:0046872">
    <property type="term" value="F:metal ion binding"/>
    <property type="evidence" value="ECO:0007669"/>
    <property type="project" value="UniProtKB-KW"/>
</dbReference>
<keyword evidence="7" id="KW-1185">Reference proteome</keyword>
<feature type="compositionally biased region" description="Basic and acidic residues" evidence="4">
    <location>
        <begin position="554"/>
        <end position="563"/>
    </location>
</feature>
<feature type="compositionally biased region" description="Low complexity" evidence="4">
    <location>
        <begin position="303"/>
        <end position="312"/>
    </location>
</feature>
<dbReference type="CDD" id="cd08368">
    <property type="entry name" value="LIM"/>
    <property type="match status" value="1"/>
</dbReference>
<keyword evidence="2 3" id="KW-0862">Zinc</keyword>
<dbReference type="FunFam" id="2.10.110.10:FF:000105">
    <property type="entry name" value="Similar to LIM domain-containing protein"/>
    <property type="match status" value="1"/>
</dbReference>
<dbReference type="PANTHER" id="PTHR24216">
    <property type="entry name" value="PAXILLIN-RELATED"/>
    <property type="match status" value="1"/>
</dbReference>
<protein>
    <recommendedName>
        <fullName evidence="5">LIM zinc-binding domain-containing protein</fullName>
    </recommendedName>
</protein>
<dbReference type="EMBL" id="ML119130">
    <property type="protein sequence ID" value="RPB12214.1"/>
    <property type="molecule type" value="Genomic_DNA"/>
</dbReference>
<evidence type="ECO:0000256" key="4">
    <source>
        <dbReference type="SAM" id="MobiDB-lite"/>
    </source>
</evidence>
<dbReference type="Pfam" id="PF00412">
    <property type="entry name" value="LIM"/>
    <property type="match status" value="2"/>
</dbReference>
<feature type="compositionally biased region" description="Polar residues" evidence="4">
    <location>
        <begin position="355"/>
        <end position="369"/>
    </location>
</feature>
<feature type="compositionally biased region" description="Polar residues" evidence="4">
    <location>
        <begin position="653"/>
        <end position="666"/>
    </location>
</feature>
<dbReference type="PROSITE" id="PS00478">
    <property type="entry name" value="LIM_DOMAIN_1"/>
    <property type="match status" value="1"/>
</dbReference>
<feature type="region of interest" description="Disordered" evidence="4">
    <location>
        <begin position="100"/>
        <end position="159"/>
    </location>
</feature>
<dbReference type="SMART" id="SM00132">
    <property type="entry name" value="LIM"/>
    <property type="match status" value="2"/>
</dbReference>
<dbReference type="CDD" id="cd09397">
    <property type="entry name" value="LIM1_UF1"/>
    <property type="match status" value="1"/>
</dbReference>
<dbReference type="PROSITE" id="PS50023">
    <property type="entry name" value="LIM_DOMAIN_2"/>
    <property type="match status" value="2"/>
</dbReference>
<name>A0A3N4KNM1_9PEZI</name>
<dbReference type="SUPFAM" id="SSF57716">
    <property type="entry name" value="Glucocorticoid receptor-like (DNA-binding domain)"/>
    <property type="match status" value="1"/>
</dbReference>
<evidence type="ECO:0000256" key="1">
    <source>
        <dbReference type="ARBA" id="ARBA00022723"/>
    </source>
</evidence>
<feature type="compositionally biased region" description="Basic and acidic residues" evidence="4">
    <location>
        <begin position="598"/>
        <end position="624"/>
    </location>
</feature>
<feature type="compositionally biased region" description="Pro residues" evidence="4">
    <location>
        <begin position="625"/>
        <end position="641"/>
    </location>
</feature>
<sequence>MATAVRESYFPAIKCSMCNADVEITQLGDHICAGAGSVQEAPKSPKPSLFPLFKGKSTKITQAQKLASLPKIDPVTASMVPANGDRFYRKLEVLTSVDQTYQGRDTLTPSSSTTGSARSPPTPKDGQPLRTPIHGSPSLSPNPQRSYTARKGSSASSSIYNIDSPFPPFKSSISPMSPHALPKISADKEFYPSQVPASPIAINNKSVSSRINNIAPGPFGVNHSNTSRDRVHDVLPVAASSFPERGSSKAARANMEAFPMYPEMEGERMIRRDQIERGEYSASRRERRDRGREQDVPRRMPTSGSDHSSRASSKARRSQSPGSRQPPKERNAPPIPIPSLGFGKWGGKISDEQDAPSSNPSRYSDTGPSNPKVEVLRPETRANTFPEAGHKRTPSSGRVPPHPGIGLPRSPAVTVGGHKKNNSSSNLSKVPPTGPLPKIPDEPAGKRESRPRRQPSLGSNKLGADVPRSTLTDEAVSLPSSRRLSPPNPHEYSDFSIANPYELDTPAESSNVPSPSISSNASSIFSHRSERSSASATSSPPTPDVNNALRSSGSRHEKERRAPENTSRIGGGGFNDIDGLMKELQISMHDLAPTPVQERFEERFEERSLPVPREKVRVSSRDRQGPPPQPAPLKRQPPPPGVYQEPPARPSREPSQTRPLNIQRNRTPPPPVPRPVDELFMDVQSKPQQQERSRRPAVSKGPCRGCGEEIFGKSISSADGRLTGRYHKACFVCQDCRKPFESAEFYVHDNLPYCERHYHQRNQSLCPTCDTGIEGPCLETEWHERYHPTCFSCSECACSLGGDYFELNGRPYCEQHAYQIQKGNNSLGINHMAKMERRKTRLTFM</sequence>
<feature type="compositionally biased region" description="Polar residues" evidence="4">
    <location>
        <begin position="137"/>
        <end position="147"/>
    </location>
</feature>